<evidence type="ECO:0000313" key="2">
    <source>
        <dbReference type="EMBL" id="MEA5367551.1"/>
    </source>
</evidence>
<dbReference type="PANTHER" id="PTHR24567:SF74">
    <property type="entry name" value="HTH-TYPE TRANSCRIPTIONAL REGULATOR ARCR"/>
    <property type="match status" value="1"/>
</dbReference>
<dbReference type="CDD" id="cd00038">
    <property type="entry name" value="CAP_ED"/>
    <property type="match status" value="1"/>
</dbReference>
<evidence type="ECO:0000313" key="3">
    <source>
        <dbReference type="Proteomes" id="UP001304298"/>
    </source>
</evidence>
<dbReference type="SUPFAM" id="SSF51206">
    <property type="entry name" value="cAMP-binding domain-like"/>
    <property type="match status" value="1"/>
</dbReference>
<dbReference type="InterPro" id="IPR050397">
    <property type="entry name" value="Env_Response_Regulators"/>
</dbReference>
<sequence>MPSTHSGDAQWDVIQQLPVQDYKALRGAGRMIECRSGTKICNQGDLAAPVYFLRSGIVKVGRTALPGSHEMIVDVSGAGDILGAEACLRNKQSHVSLTVTKAATALEVPRVAFLRFLERHPKAALLLMAAIAERSRVRDATLAFAAHKVHDRLLAFLYRQAQRHGTEEDACTVTIDIGFRLVDVAAAIGGSVASVSTELERFKDGRIERGYRSLKVHKQVFRDHRKLLKAEPYFVDDAGEGQLR</sequence>
<dbReference type="InterPro" id="IPR036388">
    <property type="entry name" value="WH-like_DNA-bd_sf"/>
</dbReference>
<dbReference type="Pfam" id="PF00027">
    <property type="entry name" value="cNMP_binding"/>
    <property type="match status" value="1"/>
</dbReference>
<dbReference type="InterPro" id="IPR018488">
    <property type="entry name" value="cNMP-bd_CS"/>
</dbReference>
<dbReference type="Gene3D" id="1.10.10.10">
    <property type="entry name" value="Winged helix-like DNA-binding domain superfamily/Winged helix DNA-binding domain"/>
    <property type="match status" value="1"/>
</dbReference>
<dbReference type="SMART" id="SM00100">
    <property type="entry name" value="cNMP"/>
    <property type="match status" value="1"/>
</dbReference>
<gene>
    <name evidence="2" type="ORF">VA596_49030</name>
</gene>
<dbReference type="InterPro" id="IPR014710">
    <property type="entry name" value="RmlC-like_jellyroll"/>
</dbReference>
<name>A0ABU5RPS8_9PSEU</name>
<dbReference type="Gene3D" id="2.60.120.10">
    <property type="entry name" value="Jelly Rolls"/>
    <property type="match status" value="1"/>
</dbReference>
<accession>A0ABU5RPS8</accession>
<dbReference type="InterPro" id="IPR018490">
    <property type="entry name" value="cNMP-bd_dom_sf"/>
</dbReference>
<dbReference type="InterPro" id="IPR000595">
    <property type="entry name" value="cNMP-bd_dom"/>
</dbReference>
<feature type="domain" description="Cyclic nucleotide-binding" evidence="1">
    <location>
        <begin position="13"/>
        <end position="117"/>
    </location>
</feature>
<keyword evidence="3" id="KW-1185">Reference proteome</keyword>
<protein>
    <submittedName>
        <fullName evidence="2">Crp/Fnr family transcriptional regulator</fullName>
    </submittedName>
</protein>
<dbReference type="EMBL" id="JAYFSI010000024">
    <property type="protein sequence ID" value="MEA5367551.1"/>
    <property type="molecule type" value="Genomic_DNA"/>
</dbReference>
<dbReference type="PROSITE" id="PS50042">
    <property type="entry name" value="CNMP_BINDING_3"/>
    <property type="match status" value="1"/>
</dbReference>
<dbReference type="RefSeq" id="WP_323337643.1">
    <property type="nucleotide sequence ID" value="NZ_JAYFSI010000024.1"/>
</dbReference>
<proteinExistence type="predicted"/>
<organism evidence="2 3">
    <name type="scientific">Amycolatopsis heterodermiae</name>
    <dbReference type="NCBI Taxonomy" id="3110235"/>
    <lineage>
        <taxon>Bacteria</taxon>
        <taxon>Bacillati</taxon>
        <taxon>Actinomycetota</taxon>
        <taxon>Actinomycetes</taxon>
        <taxon>Pseudonocardiales</taxon>
        <taxon>Pseudonocardiaceae</taxon>
        <taxon>Amycolatopsis</taxon>
    </lineage>
</organism>
<reference evidence="2 3" key="1">
    <citation type="submission" date="2023-12" db="EMBL/GenBank/DDBJ databases">
        <title>Amycolatopsis sp. V23-08.</title>
        <authorList>
            <person name="Somphong A."/>
        </authorList>
    </citation>
    <scope>NUCLEOTIDE SEQUENCE [LARGE SCALE GENOMIC DNA]</scope>
    <source>
        <strain evidence="2 3">V23-08</strain>
    </source>
</reference>
<dbReference type="PROSITE" id="PS00888">
    <property type="entry name" value="CNMP_BINDING_1"/>
    <property type="match status" value="1"/>
</dbReference>
<evidence type="ECO:0000259" key="1">
    <source>
        <dbReference type="PROSITE" id="PS50042"/>
    </source>
</evidence>
<dbReference type="Proteomes" id="UP001304298">
    <property type="component" value="Unassembled WGS sequence"/>
</dbReference>
<comment type="caution">
    <text evidence="2">The sequence shown here is derived from an EMBL/GenBank/DDBJ whole genome shotgun (WGS) entry which is preliminary data.</text>
</comment>
<dbReference type="PANTHER" id="PTHR24567">
    <property type="entry name" value="CRP FAMILY TRANSCRIPTIONAL REGULATORY PROTEIN"/>
    <property type="match status" value="1"/>
</dbReference>